<accession>A0A512JQH8</accession>
<dbReference type="AlphaFoldDB" id="A0A512JQH8"/>
<sequence>MREDLLCLERIRGGEHAVALVMEGLGSELADHELILNDEHDAIGHAFDAEGGSGGNTGEGKHEGTPTHPKPCNGKAFGSPDQRLR</sequence>
<comment type="caution">
    <text evidence="2">The sequence shown here is derived from an EMBL/GenBank/DDBJ whole genome shotgun (WGS) entry which is preliminary data.</text>
</comment>
<dbReference type="Proteomes" id="UP000321750">
    <property type="component" value="Unassembled WGS sequence"/>
</dbReference>
<reference evidence="2 3" key="1">
    <citation type="submission" date="2019-07" db="EMBL/GenBank/DDBJ databases">
        <title>Whole genome shotgun sequence of Methylobacterium gnaphalii NBRC 107716.</title>
        <authorList>
            <person name="Hosoyama A."/>
            <person name="Uohara A."/>
            <person name="Ohji S."/>
            <person name="Ichikawa N."/>
        </authorList>
    </citation>
    <scope>NUCLEOTIDE SEQUENCE [LARGE SCALE GENOMIC DNA]</scope>
    <source>
        <strain evidence="2 3">NBRC 107716</strain>
    </source>
</reference>
<organism evidence="2 3">
    <name type="scientific">Methylobacterium gnaphalii</name>
    <dbReference type="NCBI Taxonomy" id="1010610"/>
    <lineage>
        <taxon>Bacteria</taxon>
        <taxon>Pseudomonadati</taxon>
        <taxon>Pseudomonadota</taxon>
        <taxon>Alphaproteobacteria</taxon>
        <taxon>Hyphomicrobiales</taxon>
        <taxon>Methylobacteriaceae</taxon>
        <taxon>Methylobacterium</taxon>
    </lineage>
</organism>
<proteinExistence type="predicted"/>
<evidence type="ECO:0000313" key="3">
    <source>
        <dbReference type="Proteomes" id="UP000321750"/>
    </source>
</evidence>
<evidence type="ECO:0000313" key="2">
    <source>
        <dbReference type="EMBL" id="GEP12103.1"/>
    </source>
</evidence>
<keyword evidence="3" id="KW-1185">Reference proteome</keyword>
<feature type="region of interest" description="Disordered" evidence="1">
    <location>
        <begin position="45"/>
        <end position="85"/>
    </location>
</feature>
<dbReference type="EMBL" id="BJZV01000029">
    <property type="protein sequence ID" value="GEP12103.1"/>
    <property type="molecule type" value="Genomic_DNA"/>
</dbReference>
<gene>
    <name evidence="2" type="ORF">MGN01_39480</name>
</gene>
<evidence type="ECO:0000256" key="1">
    <source>
        <dbReference type="SAM" id="MobiDB-lite"/>
    </source>
</evidence>
<protein>
    <submittedName>
        <fullName evidence="2">Uncharacterized protein</fullName>
    </submittedName>
</protein>
<name>A0A512JQH8_9HYPH</name>